<sequence length="192" mass="21818">MAGRNKIYNEEEALDKAIKVFWEKGYDNASSRDLQKAMGIGMGSFYLAYKGGKQELFVKSMNRFFSVYPTYALSMLKTVENPIEVLRQYYYVMADEEGLFGQFGCYFSNAIIQVGDGELKGNAIGHITNIVRAFSTALLRASKAGIIHPKIPQELWDVYLLNLWTGLNTTKSIEKDTQKLKAFIDFSLRSFE</sequence>
<dbReference type="Gene3D" id="1.10.357.10">
    <property type="entry name" value="Tetracycline Repressor, domain 2"/>
    <property type="match status" value="1"/>
</dbReference>
<keyword evidence="1" id="KW-0805">Transcription regulation</keyword>
<dbReference type="SUPFAM" id="SSF46689">
    <property type="entry name" value="Homeodomain-like"/>
    <property type="match status" value="1"/>
</dbReference>
<reference evidence="6" key="2">
    <citation type="submission" date="2019-03" db="EMBL/GenBank/DDBJ databases">
        <authorList>
            <person name="Yan Y.-Q."/>
            <person name="Du Z.-J."/>
        </authorList>
    </citation>
    <scope>NUCLEOTIDE SEQUENCE</scope>
    <source>
        <strain evidence="6">PP-F2FG21</strain>
    </source>
</reference>
<evidence type="ECO:0000313" key="8">
    <source>
        <dbReference type="Proteomes" id="UP000583101"/>
    </source>
</evidence>
<keyword evidence="8" id="KW-1185">Reference proteome</keyword>
<evidence type="ECO:0000256" key="3">
    <source>
        <dbReference type="ARBA" id="ARBA00023163"/>
    </source>
</evidence>
<accession>A0A4Y8ABR2</accession>
<dbReference type="Proteomes" id="UP000583101">
    <property type="component" value="Unassembled WGS sequence"/>
</dbReference>
<reference evidence="5 8" key="3">
    <citation type="submission" date="2020-08" db="EMBL/GenBank/DDBJ databases">
        <title>Genomic Encyclopedia of Type Strains, Phase IV (KMG-IV): sequencing the most valuable type-strain genomes for metagenomic binning, comparative biology and taxonomic classification.</title>
        <authorList>
            <person name="Goeker M."/>
        </authorList>
    </citation>
    <scope>NUCLEOTIDE SEQUENCE [LARGE SCALE GENOMIC DNA]</scope>
    <source>
        <strain evidence="5 8">DSM 100995</strain>
    </source>
</reference>
<dbReference type="EMBL" id="SNQG01000004">
    <property type="protein sequence ID" value="TEW65967.1"/>
    <property type="molecule type" value="Genomic_DNA"/>
</dbReference>
<keyword evidence="3" id="KW-0804">Transcription</keyword>
<protein>
    <submittedName>
        <fullName evidence="6">TetR/AcrR family transcriptional regulator</fullName>
    </submittedName>
    <submittedName>
        <fullName evidence="5">TetR/AcrR family transcriptional repressor of nem operon</fullName>
    </submittedName>
</protein>
<evidence type="ECO:0000313" key="5">
    <source>
        <dbReference type="EMBL" id="MBB3969232.1"/>
    </source>
</evidence>
<dbReference type="AlphaFoldDB" id="A0A4Y8ABR2"/>
<dbReference type="GO" id="GO:0003677">
    <property type="term" value="F:DNA binding"/>
    <property type="evidence" value="ECO:0007669"/>
    <property type="project" value="UniProtKB-KW"/>
</dbReference>
<evidence type="ECO:0000256" key="1">
    <source>
        <dbReference type="ARBA" id="ARBA00023015"/>
    </source>
</evidence>
<dbReference type="InterPro" id="IPR001647">
    <property type="entry name" value="HTH_TetR"/>
</dbReference>
<dbReference type="PANTHER" id="PTHR47506">
    <property type="entry name" value="TRANSCRIPTIONAL REGULATORY PROTEIN"/>
    <property type="match status" value="1"/>
</dbReference>
<name>A0A4Y8ABR2_9SPHI</name>
<evidence type="ECO:0000313" key="6">
    <source>
        <dbReference type="EMBL" id="TEW65967.1"/>
    </source>
</evidence>
<evidence type="ECO:0000259" key="4">
    <source>
        <dbReference type="Pfam" id="PF00440"/>
    </source>
</evidence>
<comment type="caution">
    <text evidence="6">The sequence shown here is derived from an EMBL/GenBank/DDBJ whole genome shotgun (WGS) entry which is preliminary data.</text>
</comment>
<dbReference type="SUPFAM" id="SSF48498">
    <property type="entry name" value="Tetracyclin repressor-like, C-terminal domain"/>
    <property type="match status" value="1"/>
</dbReference>
<dbReference type="Proteomes" id="UP000297248">
    <property type="component" value="Unassembled WGS sequence"/>
</dbReference>
<dbReference type="InterPro" id="IPR009057">
    <property type="entry name" value="Homeodomain-like_sf"/>
</dbReference>
<dbReference type="InterPro" id="IPR036271">
    <property type="entry name" value="Tet_transcr_reg_TetR-rel_C_sf"/>
</dbReference>
<dbReference type="RefSeq" id="WP_134336830.1">
    <property type="nucleotide sequence ID" value="NZ_BMCZ01000002.1"/>
</dbReference>
<dbReference type="EMBL" id="JACIEG010000003">
    <property type="protein sequence ID" value="MBB3969232.1"/>
    <property type="molecule type" value="Genomic_DNA"/>
</dbReference>
<feature type="domain" description="HTH tetR-type" evidence="4">
    <location>
        <begin position="14"/>
        <end position="57"/>
    </location>
</feature>
<reference evidence="6 7" key="1">
    <citation type="journal article" date="2016" name="Int. J. Syst. Evol. Microbiol.">
        <title>Proposal of Mucilaginibacter phyllosphaerae sp. nov. isolated from the phyllosphere of Galium album.</title>
        <authorList>
            <person name="Aydogan E.L."/>
            <person name="Busse H.J."/>
            <person name="Moser G."/>
            <person name="Muller C."/>
            <person name="Kampfer P."/>
            <person name="Glaeser S.P."/>
        </authorList>
    </citation>
    <scope>NUCLEOTIDE SEQUENCE [LARGE SCALE GENOMIC DNA]</scope>
    <source>
        <strain evidence="6 7">PP-F2FG21</strain>
    </source>
</reference>
<keyword evidence="2" id="KW-0238">DNA-binding</keyword>
<gene>
    <name evidence="6" type="ORF">E2R65_12625</name>
    <name evidence="5" type="ORF">GGR35_001835</name>
</gene>
<dbReference type="OrthoDB" id="9795242at2"/>
<evidence type="ECO:0000313" key="7">
    <source>
        <dbReference type="Proteomes" id="UP000297248"/>
    </source>
</evidence>
<evidence type="ECO:0000256" key="2">
    <source>
        <dbReference type="ARBA" id="ARBA00023125"/>
    </source>
</evidence>
<dbReference type="Pfam" id="PF00440">
    <property type="entry name" value="TetR_N"/>
    <property type="match status" value="1"/>
</dbReference>
<organism evidence="6 7">
    <name type="scientific">Mucilaginibacter phyllosphaerae</name>
    <dbReference type="NCBI Taxonomy" id="1812349"/>
    <lineage>
        <taxon>Bacteria</taxon>
        <taxon>Pseudomonadati</taxon>
        <taxon>Bacteroidota</taxon>
        <taxon>Sphingobacteriia</taxon>
        <taxon>Sphingobacteriales</taxon>
        <taxon>Sphingobacteriaceae</taxon>
        <taxon>Mucilaginibacter</taxon>
    </lineage>
</organism>
<proteinExistence type="predicted"/>
<dbReference type="PANTHER" id="PTHR47506:SF1">
    <property type="entry name" value="HTH-TYPE TRANSCRIPTIONAL REGULATOR YJDC"/>
    <property type="match status" value="1"/>
</dbReference>